<dbReference type="Proteomes" id="UP000663828">
    <property type="component" value="Unassembled WGS sequence"/>
</dbReference>
<dbReference type="PROSITE" id="PS50940">
    <property type="entry name" value="CHIT_BIND_II"/>
    <property type="match status" value="1"/>
</dbReference>
<dbReference type="Pfam" id="PF01607">
    <property type="entry name" value="CBM_14"/>
    <property type="match status" value="1"/>
</dbReference>
<dbReference type="EMBL" id="CAJNOR010020874">
    <property type="protein sequence ID" value="CAF1690883.1"/>
    <property type="molecule type" value="Genomic_DNA"/>
</dbReference>
<evidence type="ECO:0000313" key="2">
    <source>
        <dbReference type="EMBL" id="CAF1690883.1"/>
    </source>
</evidence>
<feature type="domain" description="Chitin-binding type-2" evidence="1">
    <location>
        <begin position="1"/>
        <end position="51"/>
    </location>
</feature>
<name>A0A816HQU4_ADIRI</name>
<dbReference type="GO" id="GO:0005576">
    <property type="term" value="C:extracellular region"/>
    <property type="evidence" value="ECO:0007669"/>
    <property type="project" value="InterPro"/>
</dbReference>
<gene>
    <name evidence="2" type="ORF">XAT740_LOCUS63939</name>
</gene>
<proteinExistence type="predicted"/>
<dbReference type="GO" id="GO:0008061">
    <property type="term" value="F:chitin binding"/>
    <property type="evidence" value="ECO:0007669"/>
    <property type="project" value="InterPro"/>
</dbReference>
<dbReference type="SUPFAM" id="SSF57625">
    <property type="entry name" value="Invertebrate chitin-binding proteins"/>
    <property type="match status" value="1"/>
</dbReference>
<dbReference type="InterPro" id="IPR002557">
    <property type="entry name" value="Chitin-bd_dom"/>
</dbReference>
<dbReference type="Gene3D" id="2.170.140.10">
    <property type="entry name" value="Chitin binding domain"/>
    <property type="match status" value="1"/>
</dbReference>
<sequence>QQNMFADLDWCNIYHVCIGNRDNIFLCPPGTIFNDTKQGCMDRYNGMNCNGTRAYYKPTANRQKHIDLSSIPRKRVPVENRHFADMKRLPMNNYHRRVPYEWRNPQRSRQYDENDDDGYVDESFRWRRQHRDY</sequence>
<dbReference type="AlphaFoldDB" id="A0A816HQU4"/>
<keyword evidence="3" id="KW-1185">Reference proteome</keyword>
<dbReference type="InterPro" id="IPR036508">
    <property type="entry name" value="Chitin-bd_dom_sf"/>
</dbReference>
<comment type="caution">
    <text evidence="2">The sequence shown here is derived from an EMBL/GenBank/DDBJ whole genome shotgun (WGS) entry which is preliminary data.</text>
</comment>
<protein>
    <recommendedName>
        <fullName evidence="1">Chitin-binding type-2 domain-containing protein</fullName>
    </recommendedName>
</protein>
<feature type="non-terminal residue" evidence="2">
    <location>
        <position position="1"/>
    </location>
</feature>
<reference evidence="2" key="1">
    <citation type="submission" date="2021-02" db="EMBL/GenBank/DDBJ databases">
        <authorList>
            <person name="Nowell W R."/>
        </authorList>
    </citation>
    <scope>NUCLEOTIDE SEQUENCE</scope>
</reference>
<accession>A0A816HQU4</accession>
<evidence type="ECO:0000313" key="3">
    <source>
        <dbReference type="Proteomes" id="UP000663828"/>
    </source>
</evidence>
<evidence type="ECO:0000259" key="1">
    <source>
        <dbReference type="PROSITE" id="PS50940"/>
    </source>
</evidence>
<organism evidence="2 3">
    <name type="scientific">Adineta ricciae</name>
    <name type="common">Rotifer</name>
    <dbReference type="NCBI Taxonomy" id="249248"/>
    <lineage>
        <taxon>Eukaryota</taxon>
        <taxon>Metazoa</taxon>
        <taxon>Spiralia</taxon>
        <taxon>Gnathifera</taxon>
        <taxon>Rotifera</taxon>
        <taxon>Eurotatoria</taxon>
        <taxon>Bdelloidea</taxon>
        <taxon>Adinetida</taxon>
        <taxon>Adinetidae</taxon>
        <taxon>Adineta</taxon>
    </lineage>
</organism>